<dbReference type="Proteomes" id="UP000236291">
    <property type="component" value="Unassembled WGS sequence"/>
</dbReference>
<evidence type="ECO:0000256" key="1">
    <source>
        <dbReference type="SAM" id="Phobius"/>
    </source>
</evidence>
<protein>
    <recommendedName>
        <fullName evidence="4">Transmembrane protein</fullName>
    </recommendedName>
</protein>
<evidence type="ECO:0008006" key="4">
    <source>
        <dbReference type="Google" id="ProtNLM"/>
    </source>
</evidence>
<keyword evidence="1" id="KW-0812">Transmembrane</keyword>
<evidence type="ECO:0000313" key="2">
    <source>
        <dbReference type="EMBL" id="PNX77996.1"/>
    </source>
</evidence>
<sequence>MFLLCFDLVCGYRYCFCFDRGGGRRPISGWCFCFSYGNTPRWWCLIVSDPERWRRWFSTPSCGSGSLRGLASGDLASLARCLCWFRVQIRVFVVVVGVLVVMVVTGMPSFFMVVAGLLQDFVVVAMCLFADIYGDPTFVSGFEGARDGSLSVVVVTVLSWDGGSCVRSLKGWCGGGCDGSELVLLRGCGGEMLK</sequence>
<gene>
    <name evidence="2" type="ORF">L195_g033969</name>
</gene>
<proteinExistence type="predicted"/>
<feature type="transmembrane region" description="Helical" evidence="1">
    <location>
        <begin position="87"/>
        <end position="104"/>
    </location>
</feature>
<keyword evidence="1" id="KW-0472">Membrane</keyword>
<dbReference type="EMBL" id="ASHM01033297">
    <property type="protein sequence ID" value="PNX77996.1"/>
    <property type="molecule type" value="Genomic_DNA"/>
</dbReference>
<accession>A0A2K3LHK4</accession>
<name>A0A2K3LHK4_TRIPR</name>
<organism evidence="2 3">
    <name type="scientific">Trifolium pratense</name>
    <name type="common">Red clover</name>
    <dbReference type="NCBI Taxonomy" id="57577"/>
    <lineage>
        <taxon>Eukaryota</taxon>
        <taxon>Viridiplantae</taxon>
        <taxon>Streptophyta</taxon>
        <taxon>Embryophyta</taxon>
        <taxon>Tracheophyta</taxon>
        <taxon>Spermatophyta</taxon>
        <taxon>Magnoliopsida</taxon>
        <taxon>eudicotyledons</taxon>
        <taxon>Gunneridae</taxon>
        <taxon>Pentapetalae</taxon>
        <taxon>rosids</taxon>
        <taxon>fabids</taxon>
        <taxon>Fabales</taxon>
        <taxon>Fabaceae</taxon>
        <taxon>Papilionoideae</taxon>
        <taxon>50 kb inversion clade</taxon>
        <taxon>NPAAA clade</taxon>
        <taxon>Hologalegina</taxon>
        <taxon>IRL clade</taxon>
        <taxon>Trifolieae</taxon>
        <taxon>Trifolium</taxon>
    </lineage>
</organism>
<reference evidence="2 3" key="2">
    <citation type="journal article" date="2017" name="Front. Plant Sci.">
        <title>Gene Classification and Mining of Molecular Markers Useful in Red Clover (Trifolium pratense) Breeding.</title>
        <authorList>
            <person name="Istvanek J."/>
            <person name="Dluhosova J."/>
            <person name="Dluhos P."/>
            <person name="Patkova L."/>
            <person name="Nedelnik J."/>
            <person name="Repkova J."/>
        </authorList>
    </citation>
    <scope>NUCLEOTIDE SEQUENCE [LARGE SCALE GENOMIC DNA]</scope>
    <source>
        <strain evidence="3">cv. Tatra</strain>
        <tissue evidence="2">Young leaves</tissue>
    </source>
</reference>
<reference evidence="2 3" key="1">
    <citation type="journal article" date="2014" name="Am. J. Bot.">
        <title>Genome assembly and annotation for red clover (Trifolium pratense; Fabaceae).</title>
        <authorList>
            <person name="Istvanek J."/>
            <person name="Jaros M."/>
            <person name="Krenek A."/>
            <person name="Repkova J."/>
        </authorList>
    </citation>
    <scope>NUCLEOTIDE SEQUENCE [LARGE SCALE GENOMIC DNA]</scope>
    <source>
        <strain evidence="3">cv. Tatra</strain>
        <tissue evidence="2">Young leaves</tissue>
    </source>
</reference>
<dbReference type="AlphaFoldDB" id="A0A2K3LHK4"/>
<evidence type="ECO:0000313" key="3">
    <source>
        <dbReference type="Proteomes" id="UP000236291"/>
    </source>
</evidence>
<keyword evidence="1" id="KW-1133">Transmembrane helix</keyword>
<comment type="caution">
    <text evidence="2">The sequence shown here is derived from an EMBL/GenBank/DDBJ whole genome shotgun (WGS) entry which is preliminary data.</text>
</comment>